<dbReference type="AlphaFoldDB" id="A0A6J0B989"/>
<evidence type="ECO:0000256" key="2">
    <source>
        <dbReference type="ARBA" id="ARBA00004123"/>
    </source>
</evidence>
<feature type="compositionally biased region" description="Low complexity" evidence="10">
    <location>
        <begin position="623"/>
        <end position="635"/>
    </location>
</feature>
<organism evidence="12">
    <name type="scientific">Neodiprion lecontei</name>
    <name type="common">Redheaded pine sawfly</name>
    <dbReference type="NCBI Taxonomy" id="441921"/>
    <lineage>
        <taxon>Eukaryota</taxon>
        <taxon>Metazoa</taxon>
        <taxon>Ecdysozoa</taxon>
        <taxon>Arthropoda</taxon>
        <taxon>Hexapoda</taxon>
        <taxon>Insecta</taxon>
        <taxon>Pterygota</taxon>
        <taxon>Neoptera</taxon>
        <taxon>Endopterygota</taxon>
        <taxon>Hymenoptera</taxon>
        <taxon>Tenthredinoidea</taxon>
        <taxon>Diprionidae</taxon>
        <taxon>Diprioninae</taxon>
        <taxon>Neodiprion</taxon>
    </lineage>
</organism>
<evidence type="ECO:0000256" key="4">
    <source>
        <dbReference type="ARBA" id="ARBA00013508"/>
    </source>
</evidence>
<name>A0A6J0B989_NEOLC</name>
<dbReference type="GO" id="GO:0008017">
    <property type="term" value="F:microtubule binding"/>
    <property type="evidence" value="ECO:0007669"/>
    <property type="project" value="InterPro"/>
</dbReference>
<evidence type="ECO:0000256" key="7">
    <source>
        <dbReference type="ARBA" id="ARBA00023212"/>
    </source>
</evidence>
<feature type="compositionally biased region" description="Basic and acidic residues" evidence="10">
    <location>
        <begin position="492"/>
        <end position="517"/>
    </location>
</feature>
<dbReference type="RefSeq" id="XP_015510218.1">
    <property type="nucleotide sequence ID" value="XM_015654732.2"/>
</dbReference>
<feature type="compositionally biased region" description="Polar residues" evidence="10">
    <location>
        <begin position="535"/>
        <end position="545"/>
    </location>
</feature>
<keyword evidence="8" id="KW-0539">Nucleus</keyword>
<evidence type="ECO:0000256" key="3">
    <source>
        <dbReference type="ARBA" id="ARBA00010494"/>
    </source>
</evidence>
<feature type="compositionally biased region" description="Basic and acidic residues" evidence="10">
    <location>
        <begin position="606"/>
        <end position="618"/>
    </location>
</feature>
<feature type="compositionally biased region" description="Basic and acidic residues" evidence="10">
    <location>
        <begin position="341"/>
        <end position="352"/>
    </location>
</feature>
<feature type="compositionally biased region" description="Basic and acidic residues" evidence="10">
    <location>
        <begin position="428"/>
        <end position="452"/>
    </location>
</feature>
<protein>
    <recommendedName>
        <fullName evidence="4">Nuclear protein MDM1</fullName>
    </recommendedName>
</protein>
<reference evidence="12" key="1">
    <citation type="submission" date="2025-08" db="UniProtKB">
        <authorList>
            <consortium name="RefSeq"/>
        </authorList>
    </citation>
    <scope>IDENTIFICATION</scope>
    <source>
        <tissue evidence="12">Thorax and Abdomen</tissue>
    </source>
</reference>
<feature type="region of interest" description="Disordered" evidence="10">
    <location>
        <begin position="207"/>
        <end position="237"/>
    </location>
</feature>
<feature type="region of interest" description="Disordered" evidence="10">
    <location>
        <begin position="38"/>
        <end position="87"/>
    </location>
</feature>
<gene>
    <name evidence="12" type="primary">LOC107217272</name>
</gene>
<feature type="region of interest" description="Disordered" evidence="10">
    <location>
        <begin position="416"/>
        <end position="702"/>
    </location>
</feature>
<evidence type="ECO:0000256" key="9">
    <source>
        <dbReference type="ARBA" id="ARBA00045771"/>
    </source>
</evidence>
<accession>A0A6J0B989</accession>
<feature type="compositionally biased region" description="Basic and acidic residues" evidence="10">
    <location>
        <begin position="215"/>
        <end position="224"/>
    </location>
</feature>
<feature type="region of interest" description="Disordered" evidence="10">
    <location>
        <begin position="341"/>
        <end position="377"/>
    </location>
</feature>
<dbReference type="PANTHER" id="PTHR32078">
    <property type="entry name" value="NUCLEAR PROTEIN MDM1"/>
    <property type="match status" value="1"/>
</dbReference>
<comment type="function">
    <text evidence="9">Microtubule-binding protein that negatively regulates centriole duplication. Binds to and stabilizes microtubules.</text>
</comment>
<comment type="subcellular location">
    <subcellularLocation>
        <location evidence="1">Cytoplasm</location>
        <location evidence="1">Cytoskeleton</location>
        <location evidence="1">Microtubule organizing center</location>
        <location evidence="1">Centrosome</location>
        <location evidence="1">Centriole</location>
    </subcellularLocation>
    <subcellularLocation>
        <location evidence="2">Nucleus</location>
    </subcellularLocation>
</comment>
<feature type="compositionally biased region" description="Polar residues" evidence="10">
    <location>
        <begin position="53"/>
        <end position="67"/>
    </location>
</feature>
<evidence type="ECO:0000313" key="12">
    <source>
        <dbReference type="RefSeq" id="XP_015510218.1"/>
    </source>
</evidence>
<dbReference type="PANTHER" id="PTHR32078:SF1">
    <property type="entry name" value="NUCLEAR PROTEIN MDM1"/>
    <property type="match status" value="1"/>
</dbReference>
<evidence type="ECO:0000256" key="10">
    <source>
        <dbReference type="SAM" id="MobiDB-lite"/>
    </source>
</evidence>
<dbReference type="GO" id="GO:0005634">
    <property type="term" value="C:nucleus"/>
    <property type="evidence" value="ECO:0007669"/>
    <property type="project" value="UniProtKB-SubCell"/>
</dbReference>
<keyword evidence="6" id="KW-0493">Microtubule</keyword>
<dbReference type="GeneID" id="107217272"/>
<evidence type="ECO:0000256" key="1">
    <source>
        <dbReference type="ARBA" id="ARBA00004114"/>
    </source>
</evidence>
<keyword evidence="5" id="KW-0963">Cytoplasm</keyword>
<feature type="compositionally biased region" description="Gly residues" evidence="10">
    <location>
        <begin position="169"/>
        <end position="181"/>
    </location>
</feature>
<keyword evidence="7" id="KW-0206">Cytoskeleton</keyword>
<feature type="region of interest" description="Disordered" evidence="10">
    <location>
        <begin position="167"/>
        <end position="186"/>
    </location>
</feature>
<dbReference type="Proteomes" id="UP000829291">
    <property type="component" value="Chromosome 5"/>
</dbReference>
<evidence type="ECO:0000256" key="8">
    <source>
        <dbReference type="ARBA" id="ARBA00023242"/>
    </source>
</evidence>
<feature type="compositionally biased region" description="Basic and acidic residues" evidence="10">
    <location>
        <begin position="666"/>
        <end position="677"/>
    </location>
</feature>
<evidence type="ECO:0000256" key="6">
    <source>
        <dbReference type="ARBA" id="ARBA00022701"/>
    </source>
</evidence>
<evidence type="ECO:0000256" key="5">
    <source>
        <dbReference type="ARBA" id="ARBA00022490"/>
    </source>
</evidence>
<proteinExistence type="inferred from homology"/>
<dbReference type="OrthoDB" id="9999940at2759"/>
<keyword evidence="11" id="KW-1185">Reference proteome</keyword>
<dbReference type="GO" id="GO:0046600">
    <property type="term" value="P:negative regulation of centriole replication"/>
    <property type="evidence" value="ECO:0007669"/>
    <property type="project" value="InterPro"/>
</dbReference>
<sequence length="816" mass="88547">MIGSFWNLCRACPSMPIDKQLHSEYRSTYTWHEYTGPHQDQHTVVRRSPQPAPASTKQANAKLQSAKSTEDDSNEGPTLEPALPRRKKCPELAYKSHEFMTAADGSGMDSMDSNMLADKTQAATAAPELPTSQLSKAISRISTEYRLQFAWPRRSQLTNGDVCSSGGQAAAGGGGGSGIGTSVGTAAPPRKSLSMGALKQGIVPSAPAPVHKKRTNDVDRKRDGVQPSELEPLVGSNGIDVTDGVVLEGEEQDEELVQPKVTFRGKKSGGKSVRIAERIEVKSTNPEVPNPTTNIAELRRLADEYKLRDWGRGLAAEEDLSLGKRVTSNHALDALTLARSVTKEEKEQENTRKIGPTQTTTMPPAGRASAVQVRPSSVQTRPVYSFLQDDTKMDNERAIARARKDFLIRHHLDRTTGVGDGALLPSPTREKLEPVMPRRRDESKDAREEIQPRVKFSPKNSPRAGRSQSLGPTATERRSPKRQPVRAPSLTKDSKEKSKEVKDKEKETSDRAVEPARHPRPTSAEPEVNGDAYNGESNVGLNATSVAAPPSAETSPWLNDEPIVKSPPEPTRVKSPEQMIMRSPEPVNWTVPLDTGKTFTVTQNVREGEPLTRPHSEAKTWGASSMPPMPQSASPDLVGQHKSQHSGYKSPESESVSLGSFSGLNGHKEQDSGRESPLRALGTDTTTTPTPMPQNFKCPVGEENEAPSVVTDERLDAPAVKPVVGTNLRCLEDPVFEFERKKEAAVPASGYRVLEAEAPHGAQSVPQANAGGSSGYHVLEAPAVLGQSTGQHSMTNDVLEKARNRFDKFWGKGGEN</sequence>
<feature type="compositionally biased region" description="Polar residues" evidence="10">
    <location>
        <begin position="653"/>
        <end position="663"/>
    </location>
</feature>
<dbReference type="InterPro" id="IPR029136">
    <property type="entry name" value="MDM1"/>
</dbReference>
<dbReference type="GO" id="GO:0005874">
    <property type="term" value="C:microtubule"/>
    <property type="evidence" value="ECO:0007669"/>
    <property type="project" value="UniProtKB-KW"/>
</dbReference>
<comment type="similarity">
    <text evidence="3">Belongs to the MDM1 family.</text>
</comment>
<dbReference type="GO" id="GO:0005814">
    <property type="term" value="C:centriole"/>
    <property type="evidence" value="ECO:0007669"/>
    <property type="project" value="UniProtKB-SubCell"/>
</dbReference>
<evidence type="ECO:0000313" key="11">
    <source>
        <dbReference type="Proteomes" id="UP000829291"/>
    </source>
</evidence>